<keyword evidence="5" id="KW-0804">Transcription</keyword>
<keyword evidence="3" id="KW-0805">Transcription regulation</keyword>
<dbReference type="FunFam" id="1.10.10.60:FF:000394">
    <property type="entry name" value="MYB transcription factor"/>
    <property type="match status" value="1"/>
</dbReference>
<accession>A0AA38GT55</accession>
<name>A0AA38GT55_TAXCH</name>
<dbReference type="SMART" id="SM00717">
    <property type="entry name" value="SANT"/>
    <property type="match status" value="1"/>
</dbReference>
<feature type="domain" description="Myb-like" evidence="8">
    <location>
        <begin position="17"/>
        <end position="67"/>
    </location>
</feature>
<dbReference type="CDD" id="cd00167">
    <property type="entry name" value="SANT"/>
    <property type="match status" value="1"/>
</dbReference>
<dbReference type="Gene3D" id="1.10.10.60">
    <property type="entry name" value="Homeodomain-like"/>
    <property type="match status" value="2"/>
</dbReference>
<dbReference type="InterPro" id="IPR009057">
    <property type="entry name" value="Homeodomain-like_sf"/>
</dbReference>
<keyword evidence="11" id="KW-1185">Reference proteome</keyword>
<feature type="region of interest" description="Disordered" evidence="7">
    <location>
        <begin position="85"/>
        <end position="109"/>
    </location>
</feature>
<reference evidence="10 11" key="1">
    <citation type="journal article" date="2021" name="Nat. Plants">
        <title>The Taxus genome provides insights into paclitaxel biosynthesis.</title>
        <authorList>
            <person name="Xiong X."/>
            <person name="Gou J."/>
            <person name="Liao Q."/>
            <person name="Li Y."/>
            <person name="Zhou Q."/>
            <person name="Bi G."/>
            <person name="Li C."/>
            <person name="Du R."/>
            <person name="Wang X."/>
            <person name="Sun T."/>
            <person name="Guo L."/>
            <person name="Liang H."/>
            <person name="Lu P."/>
            <person name="Wu Y."/>
            <person name="Zhang Z."/>
            <person name="Ro D.K."/>
            <person name="Shang Y."/>
            <person name="Huang S."/>
            <person name="Yan J."/>
        </authorList>
    </citation>
    <scope>NUCLEOTIDE SEQUENCE [LARGE SCALE GENOMIC DNA]</scope>
    <source>
        <strain evidence="10">Ta-2019</strain>
    </source>
</reference>
<evidence type="ECO:0000313" key="11">
    <source>
        <dbReference type="Proteomes" id="UP000824469"/>
    </source>
</evidence>
<evidence type="ECO:0000259" key="8">
    <source>
        <dbReference type="PROSITE" id="PS50090"/>
    </source>
</evidence>
<evidence type="ECO:0000259" key="9">
    <source>
        <dbReference type="PROSITE" id="PS51294"/>
    </source>
</evidence>
<dbReference type="GO" id="GO:0005634">
    <property type="term" value="C:nucleus"/>
    <property type="evidence" value="ECO:0007669"/>
    <property type="project" value="UniProtKB-SubCell"/>
</dbReference>
<comment type="subcellular location">
    <subcellularLocation>
        <location evidence="1">Nucleus</location>
    </subcellularLocation>
</comment>
<proteinExistence type="predicted"/>
<keyword evidence="6" id="KW-0539">Nucleus</keyword>
<evidence type="ECO:0000256" key="2">
    <source>
        <dbReference type="ARBA" id="ARBA00022737"/>
    </source>
</evidence>
<dbReference type="InterPro" id="IPR001005">
    <property type="entry name" value="SANT/Myb"/>
</dbReference>
<dbReference type="GO" id="GO:0000976">
    <property type="term" value="F:transcription cis-regulatory region binding"/>
    <property type="evidence" value="ECO:0007669"/>
    <property type="project" value="UniProtKB-ARBA"/>
</dbReference>
<dbReference type="PROSITE" id="PS51294">
    <property type="entry name" value="HTH_MYB"/>
    <property type="match status" value="1"/>
</dbReference>
<dbReference type="Pfam" id="PF00249">
    <property type="entry name" value="Myb_DNA-binding"/>
    <property type="match status" value="1"/>
</dbReference>
<evidence type="ECO:0000256" key="6">
    <source>
        <dbReference type="ARBA" id="ARBA00023242"/>
    </source>
</evidence>
<dbReference type="PANTHER" id="PTHR47997">
    <property type="entry name" value="MYB DOMAIN PROTEIN 55"/>
    <property type="match status" value="1"/>
</dbReference>
<dbReference type="PROSITE" id="PS50090">
    <property type="entry name" value="MYB_LIKE"/>
    <property type="match status" value="1"/>
</dbReference>
<feature type="domain" description="HTH myb-type" evidence="9">
    <location>
        <begin position="17"/>
        <end position="71"/>
    </location>
</feature>
<dbReference type="EMBL" id="JAHRHJ020000001">
    <property type="protein sequence ID" value="KAH9328088.1"/>
    <property type="molecule type" value="Genomic_DNA"/>
</dbReference>
<dbReference type="SUPFAM" id="SSF46689">
    <property type="entry name" value="Homeodomain-like"/>
    <property type="match status" value="1"/>
</dbReference>
<sequence length="348" mass="38765">LERCGKSCRLRWINYLRPGLKRGAFSSQEEKIIIEAHAVLGNRWSQIAARLPGRTDNEIKNFWNSCIKKKLRLLGIDPITHKPLKENCTYTEGDSDNSKTAPSKMHPSSILQTEPQLQASFLLQDNTDMGNIGIEDSMPSLKSEEDYDHNDLYGLPSSNSGASLPKLFFREWLSPCSQTISSQDNSGHFNSAHDYHVFQNIAYPGHDHFTGLEGSSSAEVSIIIPQLMLDWGEMQTSTGEDQLSTHITQMTSDIVSGNGMLNCDDIYNFGSVSEDPTIYKRGVDYGNPAIISDISIDQENLSSYSVKTTVAKDLDVSTEYWDNGGGSSSNSNSYNNVHEMENAALFWR</sequence>
<feature type="non-terminal residue" evidence="10">
    <location>
        <position position="348"/>
    </location>
</feature>
<dbReference type="InterPro" id="IPR051953">
    <property type="entry name" value="Plant_SW-associated_TFs"/>
</dbReference>
<dbReference type="AlphaFoldDB" id="A0AA38GT55"/>
<evidence type="ECO:0000256" key="7">
    <source>
        <dbReference type="SAM" id="MobiDB-lite"/>
    </source>
</evidence>
<dbReference type="Proteomes" id="UP000824469">
    <property type="component" value="Unassembled WGS sequence"/>
</dbReference>
<evidence type="ECO:0000256" key="1">
    <source>
        <dbReference type="ARBA" id="ARBA00004123"/>
    </source>
</evidence>
<organism evidence="10 11">
    <name type="scientific">Taxus chinensis</name>
    <name type="common">Chinese yew</name>
    <name type="synonym">Taxus wallichiana var. chinensis</name>
    <dbReference type="NCBI Taxonomy" id="29808"/>
    <lineage>
        <taxon>Eukaryota</taxon>
        <taxon>Viridiplantae</taxon>
        <taxon>Streptophyta</taxon>
        <taxon>Embryophyta</taxon>
        <taxon>Tracheophyta</taxon>
        <taxon>Spermatophyta</taxon>
        <taxon>Pinopsida</taxon>
        <taxon>Pinidae</taxon>
        <taxon>Conifers II</taxon>
        <taxon>Cupressales</taxon>
        <taxon>Taxaceae</taxon>
        <taxon>Taxus</taxon>
    </lineage>
</organism>
<evidence type="ECO:0000256" key="3">
    <source>
        <dbReference type="ARBA" id="ARBA00023015"/>
    </source>
</evidence>
<evidence type="ECO:0000313" key="10">
    <source>
        <dbReference type="EMBL" id="KAH9328088.1"/>
    </source>
</evidence>
<gene>
    <name evidence="10" type="ORF">KI387_000196</name>
</gene>
<evidence type="ECO:0000256" key="4">
    <source>
        <dbReference type="ARBA" id="ARBA00023125"/>
    </source>
</evidence>
<keyword evidence="2" id="KW-0677">Repeat</keyword>
<dbReference type="InterPro" id="IPR017930">
    <property type="entry name" value="Myb_dom"/>
</dbReference>
<protein>
    <submittedName>
        <fullName evidence="10">Uncharacterized protein</fullName>
    </submittedName>
</protein>
<comment type="caution">
    <text evidence="10">The sequence shown here is derived from an EMBL/GenBank/DDBJ whole genome shotgun (WGS) entry which is preliminary data.</text>
</comment>
<evidence type="ECO:0000256" key="5">
    <source>
        <dbReference type="ARBA" id="ARBA00023163"/>
    </source>
</evidence>
<keyword evidence="4" id="KW-0238">DNA-binding</keyword>